<feature type="compositionally biased region" description="Basic and acidic residues" evidence="1">
    <location>
        <begin position="26"/>
        <end position="61"/>
    </location>
</feature>
<reference evidence="2 3" key="1">
    <citation type="submission" date="2012-10" db="EMBL/GenBank/DDBJ databases">
        <title>Genome assembly of Amycolatopsis azurea DSM 43854.</title>
        <authorList>
            <person name="Khatri I."/>
            <person name="Kaur I."/>
            <person name="Subramanian S."/>
            <person name="Mayilraj S."/>
        </authorList>
    </citation>
    <scope>NUCLEOTIDE SEQUENCE [LARGE SCALE GENOMIC DNA]</scope>
    <source>
        <strain evidence="2 3">DSM 43854</strain>
    </source>
</reference>
<name>M2Q6N7_9PSEU</name>
<evidence type="ECO:0000313" key="2">
    <source>
        <dbReference type="EMBL" id="EMD21782.1"/>
    </source>
</evidence>
<dbReference type="EMBL" id="ANMG01000119">
    <property type="protein sequence ID" value="EMD21782.1"/>
    <property type="molecule type" value="Genomic_DNA"/>
</dbReference>
<accession>M2Q6N7</accession>
<dbReference type="PATRIC" id="fig|1238180.3.peg.8472"/>
<proteinExistence type="predicted"/>
<comment type="caution">
    <text evidence="2">The sequence shown here is derived from an EMBL/GenBank/DDBJ whole genome shotgun (WGS) entry which is preliminary data.</text>
</comment>
<organism evidence="2 3">
    <name type="scientific">Amycolatopsis azurea DSM 43854</name>
    <dbReference type="NCBI Taxonomy" id="1238180"/>
    <lineage>
        <taxon>Bacteria</taxon>
        <taxon>Bacillati</taxon>
        <taxon>Actinomycetota</taxon>
        <taxon>Actinomycetes</taxon>
        <taxon>Pseudonocardiales</taxon>
        <taxon>Pseudonocardiaceae</taxon>
        <taxon>Amycolatopsis</taxon>
    </lineage>
</organism>
<gene>
    <name evidence="2" type="ORF">C791_0820</name>
</gene>
<feature type="region of interest" description="Disordered" evidence="1">
    <location>
        <begin position="18"/>
        <end position="61"/>
    </location>
</feature>
<dbReference type="AlphaFoldDB" id="M2Q6N7"/>
<sequence length="61" mass="7241">MCRRTFCGTPKTCTQRLRLQHHPLARRRDDRMPQEDSKKAVDHGDRGQEQSDQETKNDLDF</sequence>
<evidence type="ECO:0000256" key="1">
    <source>
        <dbReference type="SAM" id="MobiDB-lite"/>
    </source>
</evidence>
<protein>
    <submittedName>
        <fullName evidence="2">Uncharacterized protein</fullName>
    </submittedName>
</protein>
<dbReference type="Proteomes" id="UP000014137">
    <property type="component" value="Unassembled WGS sequence"/>
</dbReference>
<evidence type="ECO:0000313" key="3">
    <source>
        <dbReference type="Proteomes" id="UP000014137"/>
    </source>
</evidence>